<dbReference type="InterPro" id="IPR055998">
    <property type="entry name" value="DUF7576"/>
</dbReference>
<gene>
    <name evidence="1" type="ORF">ATJ93_3069</name>
</gene>
<dbReference type="OrthoDB" id="169264at2157"/>
<keyword evidence="2" id="KW-1185">Reference proteome</keyword>
<evidence type="ECO:0000313" key="2">
    <source>
        <dbReference type="Proteomes" id="UP000283805"/>
    </source>
</evidence>
<dbReference type="EMBL" id="RAPO01000003">
    <property type="protein sequence ID" value="RKD93445.1"/>
    <property type="molecule type" value="Genomic_DNA"/>
</dbReference>
<reference evidence="1 2" key="1">
    <citation type="submission" date="2018-09" db="EMBL/GenBank/DDBJ databases">
        <title>Genomic Encyclopedia of Archaeal and Bacterial Type Strains, Phase II (KMG-II): from individual species to whole genera.</title>
        <authorList>
            <person name="Goeker M."/>
        </authorList>
    </citation>
    <scope>NUCLEOTIDE SEQUENCE [LARGE SCALE GENOMIC DNA]</scope>
    <source>
        <strain evidence="1 2">DSM 13151</strain>
    </source>
</reference>
<evidence type="ECO:0008006" key="3">
    <source>
        <dbReference type="Google" id="ProtNLM"/>
    </source>
</evidence>
<protein>
    <recommendedName>
        <fullName evidence="3">TRASH domain-containing protein</fullName>
    </recommendedName>
</protein>
<name>A0A419WD92_9EURY</name>
<accession>A0A419WD92</accession>
<dbReference type="AlphaFoldDB" id="A0A419WD92"/>
<comment type="caution">
    <text evidence="1">The sequence shown here is derived from an EMBL/GenBank/DDBJ whole genome shotgun (WGS) entry which is preliminary data.</text>
</comment>
<organism evidence="1 2">
    <name type="scientific">Halopiger aswanensis</name>
    <dbReference type="NCBI Taxonomy" id="148449"/>
    <lineage>
        <taxon>Archaea</taxon>
        <taxon>Methanobacteriati</taxon>
        <taxon>Methanobacteriota</taxon>
        <taxon>Stenosarchaea group</taxon>
        <taxon>Halobacteria</taxon>
        <taxon>Halobacteriales</taxon>
        <taxon>Natrialbaceae</taxon>
        <taxon>Halopiger</taxon>
    </lineage>
</organism>
<dbReference type="RefSeq" id="WP_170155589.1">
    <property type="nucleotide sequence ID" value="NZ_RAPO01000003.1"/>
</dbReference>
<proteinExistence type="predicted"/>
<sequence length="54" mass="5953">MADSTDEDSPECRVCDTAVAQSTDQRVVTTVEDGTAVYHYFCSDDCLETWEADA</sequence>
<dbReference type="Proteomes" id="UP000283805">
    <property type="component" value="Unassembled WGS sequence"/>
</dbReference>
<evidence type="ECO:0000313" key="1">
    <source>
        <dbReference type="EMBL" id="RKD93445.1"/>
    </source>
</evidence>
<dbReference type="Pfam" id="PF24461">
    <property type="entry name" value="DUF7576"/>
    <property type="match status" value="1"/>
</dbReference>